<keyword evidence="3" id="KW-1185">Reference proteome</keyword>
<dbReference type="Proteomes" id="UP001497482">
    <property type="component" value="Chromosome 21"/>
</dbReference>
<reference evidence="2 3" key="1">
    <citation type="submission" date="2024-04" db="EMBL/GenBank/DDBJ databases">
        <authorList>
            <person name="Waldvogel A.-M."/>
            <person name="Schoenle A."/>
        </authorList>
    </citation>
    <scope>NUCLEOTIDE SEQUENCE [LARGE SCALE GENOMIC DNA]</scope>
</reference>
<evidence type="ECO:0000313" key="2">
    <source>
        <dbReference type="EMBL" id="CAL1597310.1"/>
    </source>
</evidence>
<sequence>MRDRPPNTKSSTKNAKQAALPDAVSQKRPAPPSPVIQGPTGAYKEIQGDTRRYRDLQESTGIHRGLQGDTRRYRDLQGPITAPLWLWIAGSREGLTTVLSGHLRAP</sequence>
<accession>A0AAV2L820</accession>
<gene>
    <name evidence="2" type="ORF">KC01_LOCUS25821</name>
</gene>
<proteinExistence type="predicted"/>
<organism evidence="2 3">
    <name type="scientific">Knipowitschia caucasica</name>
    <name type="common">Caucasian dwarf goby</name>
    <name type="synonym">Pomatoschistus caucasicus</name>
    <dbReference type="NCBI Taxonomy" id="637954"/>
    <lineage>
        <taxon>Eukaryota</taxon>
        <taxon>Metazoa</taxon>
        <taxon>Chordata</taxon>
        <taxon>Craniata</taxon>
        <taxon>Vertebrata</taxon>
        <taxon>Euteleostomi</taxon>
        <taxon>Actinopterygii</taxon>
        <taxon>Neopterygii</taxon>
        <taxon>Teleostei</taxon>
        <taxon>Neoteleostei</taxon>
        <taxon>Acanthomorphata</taxon>
        <taxon>Gobiaria</taxon>
        <taxon>Gobiiformes</taxon>
        <taxon>Gobioidei</taxon>
        <taxon>Gobiidae</taxon>
        <taxon>Gobiinae</taxon>
        <taxon>Knipowitschia</taxon>
    </lineage>
</organism>
<dbReference type="EMBL" id="OZ035843">
    <property type="protein sequence ID" value="CAL1597310.1"/>
    <property type="molecule type" value="Genomic_DNA"/>
</dbReference>
<name>A0AAV2L820_KNICA</name>
<evidence type="ECO:0000313" key="3">
    <source>
        <dbReference type="Proteomes" id="UP001497482"/>
    </source>
</evidence>
<dbReference type="AlphaFoldDB" id="A0AAV2L820"/>
<feature type="compositionally biased region" description="Basic and acidic residues" evidence="1">
    <location>
        <begin position="46"/>
        <end position="57"/>
    </location>
</feature>
<protein>
    <submittedName>
        <fullName evidence="2">Uncharacterized protein</fullName>
    </submittedName>
</protein>
<feature type="region of interest" description="Disordered" evidence="1">
    <location>
        <begin position="1"/>
        <end position="73"/>
    </location>
</feature>
<evidence type="ECO:0000256" key="1">
    <source>
        <dbReference type="SAM" id="MobiDB-lite"/>
    </source>
</evidence>